<sequence length="562" mass="64174">MSIVAGVISESWTSDLLLIKKEIAQHLSRNPTDIRHEYFDNHLYFCRVAIDCHRESSWAENHLRFSMVLGHTLMSSSLTQDVNTLLQQNLSNFPQLLAKAQGTYCVLDYNKQQRALTIFADSLAIRPLYYMKYKGSVIFSSCLRLFNELSVTLTTNLAGATEYAVIGYSLGNKTHYNEVYSIQPGEKLTLTSDSLVKERYFRWSDMPFNCIDDSEGTLQLDHAFKQAVDLAIGNDLHAISTLSGGLDSRVIVAELLKRGIKLECMNFSYQRSQDEVYAEVFAQCHDFPLHIVNVSDTQEQSIEQRLGHYWRATQYPFYLQVERPRLVWSGNGGSVCIGMVFCDDHILAACASGDPFAVAKAYLKHQHAYIPKRMVKQGAKLQQQLEQNIVECLCQYSHLPLDKAFQLFLWENDQHQHIAPALEDMDKFRLDFHLPFYSKAMLEVMFALPVSSAVKHQLYMKWLNQSYSEALLTPWQTYPGHLPCPLKNNLLPPLSQWQLASNVRNKLDLLKIGVSTLFDAKGEFYNRHYLGANCVLTALGLYRGESTLNVVKRMNQVLKSPH</sequence>
<dbReference type="EMBL" id="MSCJ01000003">
    <property type="protein sequence ID" value="PQJ61965.1"/>
    <property type="molecule type" value="Genomic_DNA"/>
</dbReference>
<dbReference type="InterPro" id="IPR051786">
    <property type="entry name" value="ASN_synthetase/amidase"/>
</dbReference>
<dbReference type="GO" id="GO:0006529">
    <property type="term" value="P:asparagine biosynthetic process"/>
    <property type="evidence" value="ECO:0007669"/>
    <property type="project" value="InterPro"/>
</dbReference>
<keyword evidence="6" id="KW-0808">Transferase</keyword>
<evidence type="ECO:0000256" key="1">
    <source>
        <dbReference type="ARBA" id="ARBA00005187"/>
    </source>
</evidence>
<evidence type="ECO:0000256" key="2">
    <source>
        <dbReference type="ARBA" id="ARBA00012737"/>
    </source>
</evidence>
<dbReference type="InterPro" id="IPR017932">
    <property type="entry name" value="GATase_2_dom"/>
</dbReference>
<dbReference type="GO" id="GO:0016740">
    <property type="term" value="F:transferase activity"/>
    <property type="evidence" value="ECO:0007669"/>
    <property type="project" value="UniProtKB-KW"/>
</dbReference>
<organism evidence="6 7">
    <name type="scientific">Photobacterium angustum</name>
    <dbReference type="NCBI Taxonomy" id="661"/>
    <lineage>
        <taxon>Bacteria</taxon>
        <taxon>Pseudomonadati</taxon>
        <taxon>Pseudomonadota</taxon>
        <taxon>Gammaproteobacteria</taxon>
        <taxon>Vibrionales</taxon>
        <taxon>Vibrionaceae</taxon>
        <taxon>Photobacterium</taxon>
    </lineage>
</organism>
<feature type="domain" description="Glutamine amidotransferase type-2" evidence="5">
    <location>
        <begin position="71"/>
        <end position="146"/>
    </location>
</feature>
<dbReference type="SUPFAM" id="SSF56235">
    <property type="entry name" value="N-terminal nucleophile aminohydrolases (Ntn hydrolases)"/>
    <property type="match status" value="1"/>
</dbReference>
<comment type="catalytic activity">
    <reaction evidence="3">
        <text>L-aspartate + L-glutamine + ATP + H2O = L-asparagine + L-glutamate + AMP + diphosphate + H(+)</text>
        <dbReference type="Rhea" id="RHEA:12228"/>
        <dbReference type="ChEBI" id="CHEBI:15377"/>
        <dbReference type="ChEBI" id="CHEBI:15378"/>
        <dbReference type="ChEBI" id="CHEBI:29985"/>
        <dbReference type="ChEBI" id="CHEBI:29991"/>
        <dbReference type="ChEBI" id="CHEBI:30616"/>
        <dbReference type="ChEBI" id="CHEBI:33019"/>
        <dbReference type="ChEBI" id="CHEBI:58048"/>
        <dbReference type="ChEBI" id="CHEBI:58359"/>
        <dbReference type="ChEBI" id="CHEBI:456215"/>
        <dbReference type="EC" id="6.3.5.4"/>
    </reaction>
</comment>
<dbReference type="OrthoDB" id="8766270at2"/>
<dbReference type="PANTHER" id="PTHR43284:SF1">
    <property type="entry name" value="ASPARAGINE SYNTHETASE"/>
    <property type="match status" value="1"/>
</dbReference>
<dbReference type="SUPFAM" id="SSF52402">
    <property type="entry name" value="Adenine nucleotide alpha hydrolases-like"/>
    <property type="match status" value="1"/>
</dbReference>
<dbReference type="EC" id="6.3.5.4" evidence="2"/>
<dbReference type="Gene3D" id="3.60.20.10">
    <property type="entry name" value="Glutamine Phosphoribosylpyrophosphate, subunit 1, domain 1"/>
    <property type="match status" value="1"/>
</dbReference>
<dbReference type="InterPro" id="IPR014729">
    <property type="entry name" value="Rossmann-like_a/b/a_fold"/>
</dbReference>
<dbReference type="InterPro" id="IPR001962">
    <property type="entry name" value="Asn_synthase"/>
</dbReference>
<dbReference type="Pfam" id="PF00733">
    <property type="entry name" value="Asn_synthase"/>
    <property type="match status" value="1"/>
</dbReference>
<dbReference type="Pfam" id="PF13537">
    <property type="entry name" value="GATase_7"/>
    <property type="match status" value="1"/>
</dbReference>
<feature type="domain" description="Asparagine synthetase" evidence="4">
    <location>
        <begin position="220"/>
        <end position="298"/>
    </location>
</feature>
<evidence type="ECO:0000256" key="3">
    <source>
        <dbReference type="ARBA" id="ARBA00048741"/>
    </source>
</evidence>
<dbReference type="Proteomes" id="UP000238730">
    <property type="component" value="Unassembled WGS sequence"/>
</dbReference>
<dbReference type="RefSeq" id="WP_105061808.1">
    <property type="nucleotide sequence ID" value="NZ_MSCJ01000003.1"/>
</dbReference>
<evidence type="ECO:0000259" key="5">
    <source>
        <dbReference type="Pfam" id="PF13537"/>
    </source>
</evidence>
<protein>
    <recommendedName>
        <fullName evidence="2">asparagine synthase (glutamine-hydrolyzing)</fullName>
        <ecNumber evidence="2">6.3.5.4</ecNumber>
    </recommendedName>
</protein>
<dbReference type="InterPro" id="IPR029055">
    <property type="entry name" value="Ntn_hydrolases_N"/>
</dbReference>
<evidence type="ECO:0000313" key="7">
    <source>
        <dbReference type="Proteomes" id="UP000238730"/>
    </source>
</evidence>
<evidence type="ECO:0000313" key="6">
    <source>
        <dbReference type="EMBL" id="PQJ61965.1"/>
    </source>
</evidence>
<proteinExistence type="predicted"/>
<gene>
    <name evidence="6" type="ORF">BTO08_17040</name>
</gene>
<dbReference type="Gene3D" id="3.40.50.620">
    <property type="entry name" value="HUPs"/>
    <property type="match status" value="1"/>
</dbReference>
<reference evidence="6 7" key="1">
    <citation type="submission" date="2016-12" db="EMBL/GenBank/DDBJ databases">
        <title>Diversity of luminous bacteria.</title>
        <authorList>
            <person name="Yoshizawa S."/>
            <person name="Kogure K."/>
        </authorList>
    </citation>
    <scope>NUCLEOTIDE SEQUENCE [LARGE SCALE GENOMIC DNA]</scope>
    <source>
        <strain evidence="6 7">LC1-200</strain>
    </source>
</reference>
<dbReference type="GO" id="GO:0004066">
    <property type="term" value="F:asparagine synthase (glutamine-hydrolyzing) activity"/>
    <property type="evidence" value="ECO:0007669"/>
    <property type="project" value="UniProtKB-EC"/>
</dbReference>
<evidence type="ECO:0000259" key="4">
    <source>
        <dbReference type="Pfam" id="PF00733"/>
    </source>
</evidence>
<dbReference type="AlphaFoldDB" id="A0A2S7VJ23"/>
<comment type="caution">
    <text evidence="6">The sequence shown here is derived from an EMBL/GenBank/DDBJ whole genome shotgun (WGS) entry which is preliminary data.</text>
</comment>
<comment type="pathway">
    <text evidence="1">Amino-acid biosynthesis; L-asparagine biosynthesis; L-asparagine from L-aspartate (L-Gln route): step 1/1.</text>
</comment>
<accession>A0A2S7VJ23</accession>
<name>A0A2S7VJ23_PHOAN</name>
<dbReference type="PANTHER" id="PTHR43284">
    <property type="entry name" value="ASPARAGINE SYNTHETASE (GLUTAMINE-HYDROLYZING)"/>
    <property type="match status" value="1"/>
</dbReference>